<reference evidence="1" key="3">
    <citation type="submission" date="2025-09" db="UniProtKB">
        <authorList>
            <consortium name="Ensembl"/>
        </authorList>
    </citation>
    <scope>IDENTIFICATION</scope>
</reference>
<evidence type="ECO:0000313" key="2">
    <source>
        <dbReference type="Proteomes" id="UP000291020"/>
    </source>
</evidence>
<protein>
    <submittedName>
        <fullName evidence="1">Uncharacterized protein</fullName>
    </submittedName>
</protein>
<reference evidence="2" key="1">
    <citation type="journal article" date="2017" name="PLoS ONE">
        <title>The Agassiz's desert tortoise genome provides a resource for the conservation of a threatened species.</title>
        <authorList>
            <person name="Tollis M."/>
            <person name="DeNardo D.F."/>
            <person name="Cornelius J.A."/>
            <person name="Dolby G.A."/>
            <person name="Edwards T."/>
            <person name="Henen B.T."/>
            <person name="Karl A.E."/>
            <person name="Murphy R.W."/>
            <person name="Kusumi K."/>
        </authorList>
    </citation>
    <scope>NUCLEOTIDE SEQUENCE [LARGE SCALE GENOMIC DNA]</scope>
</reference>
<dbReference type="Ensembl" id="ENSGAGT00000031110.1">
    <property type="protein sequence ID" value="ENSGAGP00000027383.1"/>
    <property type="gene ID" value="ENSGAGG00000019915.1"/>
</dbReference>
<dbReference type="Proteomes" id="UP000291020">
    <property type="component" value="Unassembled WGS sequence"/>
</dbReference>
<dbReference type="InterPro" id="IPR018159">
    <property type="entry name" value="Spectrin/alpha-actinin"/>
</dbReference>
<dbReference type="AlphaFoldDB" id="A0A452IHB6"/>
<sequence>MGKLQRVSAQLAELSPEQGAPFQQQCQAAEEQYGSIREHVRQAATVLEDAIPRYSQVHRRMDFLLESLERLQGRVQNPPVVRGDAAQLREQICENSLALGELEKLGVALETVRSQGAELLASKQMPLIAVSCLAVIQERTEQLCSQWRCLCGQAEERERWLRGLLALAERFWQGLAELAVSLTDTQQMVLNLEEAGSDPEAALREEIDVLQNDLDTLGILGVELMSSCGDPDKPDVTKSLDDHQLEAALLGLGQFQNQLEELLQWISHTAEQLQGQTPLSLDLQSCEIELAKHKVRSSRERLRLREFTANCSGF</sequence>
<evidence type="ECO:0000313" key="1">
    <source>
        <dbReference type="Ensembl" id="ENSGAGP00000027383.1"/>
    </source>
</evidence>
<reference evidence="1" key="2">
    <citation type="submission" date="2025-08" db="UniProtKB">
        <authorList>
            <consortium name="Ensembl"/>
        </authorList>
    </citation>
    <scope>IDENTIFICATION</scope>
</reference>
<organism evidence="1 2">
    <name type="scientific">Gopherus agassizii</name>
    <name type="common">Agassiz's desert tortoise</name>
    <dbReference type="NCBI Taxonomy" id="38772"/>
    <lineage>
        <taxon>Eukaryota</taxon>
        <taxon>Metazoa</taxon>
        <taxon>Chordata</taxon>
        <taxon>Craniata</taxon>
        <taxon>Vertebrata</taxon>
        <taxon>Euteleostomi</taxon>
        <taxon>Archelosauria</taxon>
        <taxon>Testudinata</taxon>
        <taxon>Testudines</taxon>
        <taxon>Cryptodira</taxon>
        <taxon>Durocryptodira</taxon>
        <taxon>Testudinoidea</taxon>
        <taxon>Testudinidae</taxon>
        <taxon>Gopherus</taxon>
    </lineage>
</organism>
<dbReference type="Gene3D" id="1.20.58.60">
    <property type="match status" value="3"/>
</dbReference>
<keyword evidence="2" id="KW-1185">Reference proteome</keyword>
<accession>A0A452IHB6</accession>
<name>A0A452IHB6_9SAUR</name>
<dbReference type="SMART" id="SM00150">
    <property type="entry name" value="SPEC"/>
    <property type="match status" value="2"/>
</dbReference>
<proteinExistence type="predicted"/>
<dbReference type="SUPFAM" id="SSF46966">
    <property type="entry name" value="Spectrin repeat"/>
    <property type="match status" value="3"/>
</dbReference>
<dbReference type="STRING" id="38772.ENSGAGP00000027383"/>